<keyword evidence="3" id="KW-1185">Reference proteome</keyword>
<name>A0AA36HJM0_9DINO</name>
<dbReference type="Proteomes" id="UP001178507">
    <property type="component" value="Unassembled WGS sequence"/>
</dbReference>
<organism evidence="2 3">
    <name type="scientific">Effrenium voratum</name>
    <dbReference type="NCBI Taxonomy" id="2562239"/>
    <lineage>
        <taxon>Eukaryota</taxon>
        <taxon>Sar</taxon>
        <taxon>Alveolata</taxon>
        <taxon>Dinophyceae</taxon>
        <taxon>Suessiales</taxon>
        <taxon>Symbiodiniaceae</taxon>
        <taxon>Effrenium</taxon>
    </lineage>
</organism>
<comment type="caution">
    <text evidence="2">The sequence shown here is derived from an EMBL/GenBank/DDBJ whole genome shotgun (WGS) entry which is preliminary data.</text>
</comment>
<accession>A0AA36HJM0</accession>
<dbReference type="EMBL" id="CAUJNA010000014">
    <property type="protein sequence ID" value="CAJ1370385.1"/>
    <property type="molecule type" value="Genomic_DNA"/>
</dbReference>
<sequence>MSGISKKKADGKSIGHGWFMLVAPRDVRIVGVSCVMKPENNDIARTTLSKVLPKYKNVDTFIFDGQCSFAPSTQDLPEFKQVKYWSVDKILGTFHGHGHKDACKNNPHTVVRLKRRLKNVNTSICEQTWSWFRNYARILNSASPQRHVFKVLYFCKLHNLKINGKNTAHLNPFGPFNAKFNKSKPYGCPKKSVRKTVMKKPSSKCGNTVMKKPSSKCGNTVMKKPSSKCAK</sequence>
<feature type="region of interest" description="Disordered" evidence="1">
    <location>
        <begin position="199"/>
        <end position="231"/>
    </location>
</feature>
<dbReference type="AlphaFoldDB" id="A0AA36HJM0"/>
<evidence type="ECO:0000256" key="1">
    <source>
        <dbReference type="SAM" id="MobiDB-lite"/>
    </source>
</evidence>
<evidence type="ECO:0008006" key="4">
    <source>
        <dbReference type="Google" id="ProtNLM"/>
    </source>
</evidence>
<gene>
    <name evidence="2" type="ORF">EVOR1521_LOCUS960</name>
</gene>
<evidence type="ECO:0000313" key="3">
    <source>
        <dbReference type="Proteomes" id="UP001178507"/>
    </source>
</evidence>
<evidence type="ECO:0000313" key="2">
    <source>
        <dbReference type="EMBL" id="CAJ1370385.1"/>
    </source>
</evidence>
<proteinExistence type="predicted"/>
<protein>
    <recommendedName>
        <fullName evidence="4">Transposase</fullName>
    </recommendedName>
</protein>
<reference evidence="2" key="1">
    <citation type="submission" date="2023-08" db="EMBL/GenBank/DDBJ databases">
        <authorList>
            <person name="Chen Y."/>
            <person name="Shah S."/>
            <person name="Dougan E. K."/>
            <person name="Thang M."/>
            <person name="Chan C."/>
        </authorList>
    </citation>
    <scope>NUCLEOTIDE SEQUENCE</scope>
</reference>